<organism evidence="1 2">
    <name type="scientific">Burkholderia ambifaria (strain ATCC BAA-244 / DSM 16087 / CCUG 44356 / LMG 19182 / AMMD)</name>
    <name type="common">Burkholderia cepacia (strain AMMD)</name>
    <dbReference type="NCBI Taxonomy" id="339670"/>
    <lineage>
        <taxon>Bacteria</taxon>
        <taxon>Pseudomonadati</taxon>
        <taxon>Pseudomonadota</taxon>
        <taxon>Betaproteobacteria</taxon>
        <taxon>Burkholderiales</taxon>
        <taxon>Burkholderiaceae</taxon>
        <taxon>Burkholderia</taxon>
        <taxon>Burkholderia cepacia complex</taxon>
    </lineage>
</organism>
<dbReference type="EMBL" id="CP000440">
    <property type="protein sequence ID" value="ABI85572.1"/>
    <property type="molecule type" value="Genomic_DNA"/>
</dbReference>
<name>Q0BJV1_BURCM</name>
<dbReference type="Proteomes" id="UP000000662">
    <property type="component" value="Chromosome 1"/>
</dbReference>
<accession>Q0BJV1</accession>
<evidence type="ECO:0000313" key="1">
    <source>
        <dbReference type="EMBL" id="ABI85572.1"/>
    </source>
</evidence>
<dbReference type="KEGG" id="bam:Bamb_0011"/>
<dbReference type="AlphaFoldDB" id="Q0BJV1"/>
<sequence length="148" mass="17267">MRAHHSQSRRLRDRPNDLRLCDARIEEANRIEQDQHARQTPSNHVDQAFARMSTEGDLLRYAITHRTVLQLLHRRTQAPDALAQPPVVADLNTHAVGVNHTALPVNPDRQCHADNSSHRECRRFYRHDRPHIDRRHHSPPIWLSACCR</sequence>
<evidence type="ECO:0000313" key="2">
    <source>
        <dbReference type="Proteomes" id="UP000000662"/>
    </source>
</evidence>
<keyword evidence="2" id="KW-1185">Reference proteome</keyword>
<protein>
    <submittedName>
        <fullName evidence="1">Uncharacterized protein</fullName>
    </submittedName>
</protein>
<gene>
    <name evidence="1" type="ordered locus">Bamb_0011</name>
</gene>
<proteinExistence type="predicted"/>
<reference evidence="1" key="1">
    <citation type="submission" date="2009-01" db="EMBL/GenBank/DDBJ databases">
        <title>Complete sequence of Chromosome 1 of Burkholderia cepacia AMMD.</title>
        <authorList>
            <consortium name="US DOE Joint Genome Institute"/>
            <person name="Copeland A."/>
            <person name="Lucas S."/>
            <person name="Lapidus A."/>
            <person name="Barry K."/>
            <person name="Detter J.C."/>
            <person name="Glavina del Rio T."/>
            <person name="Hammon N."/>
            <person name="Israni S."/>
            <person name="Pitluck S."/>
            <person name="Bruce D."/>
            <person name="Chain P."/>
            <person name="Malfatti S."/>
            <person name="Shin M."/>
            <person name="Vergez L."/>
            <person name="Schmutz J."/>
            <person name="Larimer F."/>
            <person name="Land M."/>
            <person name="Hauser L."/>
            <person name="Kyrpides N."/>
            <person name="Kim E."/>
            <person name="Parke J."/>
            <person name="Coenye T."/>
            <person name="Konstantinidis K."/>
            <person name="Ramette A."/>
            <person name="Tiedje J."/>
            <person name="Richardson P."/>
        </authorList>
    </citation>
    <scope>NUCLEOTIDE SEQUENCE [LARGE SCALE GENOMIC DNA]</scope>
    <source>
        <strain evidence="1">AMMD</strain>
    </source>
</reference>